<dbReference type="SUPFAM" id="SSF55785">
    <property type="entry name" value="PYP-like sensor domain (PAS domain)"/>
    <property type="match status" value="2"/>
</dbReference>
<feature type="transmembrane region" description="Helical" evidence="5">
    <location>
        <begin position="44"/>
        <end position="67"/>
    </location>
</feature>
<dbReference type="InterPro" id="IPR001633">
    <property type="entry name" value="EAL_dom"/>
</dbReference>
<evidence type="ECO:0000256" key="1">
    <source>
        <dbReference type="ARBA" id="ARBA00001946"/>
    </source>
</evidence>
<dbReference type="SUPFAM" id="SSF55073">
    <property type="entry name" value="Nucleotide cyclase"/>
    <property type="match status" value="1"/>
</dbReference>
<feature type="domain" description="PAS" evidence="6">
    <location>
        <begin position="398"/>
        <end position="447"/>
    </location>
</feature>
<keyword evidence="5" id="KW-0472">Membrane</keyword>
<dbReference type="InterPro" id="IPR043128">
    <property type="entry name" value="Rev_trsase/Diguanyl_cyclase"/>
</dbReference>
<dbReference type="CDD" id="cd01949">
    <property type="entry name" value="GGDEF"/>
    <property type="match status" value="1"/>
</dbReference>
<dbReference type="SMART" id="SM00267">
    <property type="entry name" value="GGDEF"/>
    <property type="match status" value="1"/>
</dbReference>
<feature type="domain" description="PAC" evidence="7">
    <location>
        <begin position="476"/>
        <end position="528"/>
    </location>
</feature>
<dbReference type="GO" id="GO:0071111">
    <property type="term" value="F:cyclic-guanylate-specific phosphodiesterase activity"/>
    <property type="evidence" value="ECO:0007669"/>
    <property type="project" value="UniProtKB-EC"/>
</dbReference>
<dbReference type="EMBL" id="JACIUV010000004">
    <property type="protein sequence ID" value="MBB1117537.1"/>
    <property type="molecule type" value="Genomic_DNA"/>
</dbReference>
<dbReference type="AlphaFoldDB" id="A0A7W3V1Z5"/>
<dbReference type="PROSITE" id="PS50883">
    <property type="entry name" value="EAL"/>
    <property type="match status" value="1"/>
</dbReference>
<reference evidence="10 11" key="1">
    <citation type="submission" date="2020-08" db="EMBL/GenBank/DDBJ databases">
        <title>Stenotrophomonas sp. W1S232.</title>
        <authorList>
            <person name="Deng Y."/>
        </authorList>
    </citation>
    <scope>NUCLEOTIDE SEQUENCE [LARGE SCALE GENOMIC DNA]</scope>
    <source>
        <strain evidence="10 11">W1S232</strain>
    </source>
</reference>
<dbReference type="Proteomes" id="UP000550609">
    <property type="component" value="Unassembled WGS sequence"/>
</dbReference>
<dbReference type="InterPro" id="IPR013767">
    <property type="entry name" value="PAS_fold"/>
</dbReference>
<dbReference type="Gene3D" id="3.30.70.270">
    <property type="match status" value="1"/>
</dbReference>
<dbReference type="SMART" id="SM00091">
    <property type="entry name" value="PAS"/>
    <property type="match status" value="2"/>
</dbReference>
<dbReference type="PROSITE" id="PS50113">
    <property type="entry name" value="PAC"/>
    <property type="match status" value="1"/>
</dbReference>
<dbReference type="InterPro" id="IPR013656">
    <property type="entry name" value="PAS_4"/>
</dbReference>
<accession>A0A7W3V1Z5</accession>
<protein>
    <recommendedName>
        <fullName evidence="2">cyclic-guanylate-specific phosphodiesterase</fullName>
        <ecNumber evidence="2">3.1.4.52</ecNumber>
    </recommendedName>
</protein>
<dbReference type="EC" id="3.1.4.52" evidence="2"/>
<feature type="transmembrane region" description="Helical" evidence="5">
    <location>
        <begin position="180"/>
        <end position="199"/>
    </location>
</feature>
<evidence type="ECO:0000256" key="2">
    <source>
        <dbReference type="ARBA" id="ARBA00012282"/>
    </source>
</evidence>
<dbReference type="PANTHER" id="PTHR44757:SF2">
    <property type="entry name" value="BIOFILM ARCHITECTURE MAINTENANCE PROTEIN MBAA"/>
    <property type="match status" value="1"/>
</dbReference>
<dbReference type="PANTHER" id="PTHR44757">
    <property type="entry name" value="DIGUANYLATE CYCLASE DGCP"/>
    <property type="match status" value="1"/>
</dbReference>
<evidence type="ECO:0000259" key="9">
    <source>
        <dbReference type="PROSITE" id="PS50887"/>
    </source>
</evidence>
<dbReference type="Gene3D" id="3.30.450.20">
    <property type="entry name" value="PAS domain"/>
    <property type="match status" value="2"/>
</dbReference>
<dbReference type="SMART" id="SM00086">
    <property type="entry name" value="PAC"/>
    <property type="match status" value="2"/>
</dbReference>
<evidence type="ECO:0000259" key="6">
    <source>
        <dbReference type="PROSITE" id="PS50112"/>
    </source>
</evidence>
<dbReference type="InterPro" id="IPR033425">
    <property type="entry name" value="MASE3"/>
</dbReference>
<dbReference type="FunFam" id="3.20.20.450:FF:000001">
    <property type="entry name" value="Cyclic di-GMP phosphodiesterase yahA"/>
    <property type="match status" value="1"/>
</dbReference>
<evidence type="ECO:0000256" key="3">
    <source>
        <dbReference type="ARBA" id="ARBA00022636"/>
    </source>
</evidence>
<dbReference type="InterPro" id="IPR000014">
    <property type="entry name" value="PAS"/>
</dbReference>
<feature type="domain" description="EAL" evidence="8">
    <location>
        <begin position="707"/>
        <end position="953"/>
    </location>
</feature>
<evidence type="ECO:0000256" key="4">
    <source>
        <dbReference type="ARBA" id="ARBA00051114"/>
    </source>
</evidence>
<feature type="domain" description="PAS" evidence="6">
    <location>
        <begin position="276"/>
        <end position="346"/>
    </location>
</feature>
<dbReference type="InterPro" id="IPR052155">
    <property type="entry name" value="Biofilm_reg_signaling"/>
</dbReference>
<dbReference type="FunFam" id="3.30.70.270:FF:000001">
    <property type="entry name" value="Diguanylate cyclase domain protein"/>
    <property type="match status" value="1"/>
</dbReference>
<dbReference type="RefSeq" id="WP_182622539.1">
    <property type="nucleotide sequence ID" value="NZ_JACIUV010000004.1"/>
</dbReference>
<feature type="transmembrane region" description="Helical" evidence="5">
    <location>
        <begin position="74"/>
        <end position="92"/>
    </location>
</feature>
<dbReference type="GO" id="GO:0006355">
    <property type="term" value="P:regulation of DNA-templated transcription"/>
    <property type="evidence" value="ECO:0007669"/>
    <property type="project" value="InterPro"/>
</dbReference>
<evidence type="ECO:0000256" key="5">
    <source>
        <dbReference type="SAM" id="Phobius"/>
    </source>
</evidence>
<proteinExistence type="predicted"/>
<dbReference type="InterPro" id="IPR035965">
    <property type="entry name" value="PAS-like_dom_sf"/>
</dbReference>
<dbReference type="CDD" id="cd01948">
    <property type="entry name" value="EAL"/>
    <property type="match status" value="1"/>
</dbReference>
<dbReference type="PROSITE" id="PS50112">
    <property type="entry name" value="PAS"/>
    <property type="match status" value="2"/>
</dbReference>
<dbReference type="SMART" id="SM00052">
    <property type="entry name" value="EAL"/>
    <property type="match status" value="1"/>
</dbReference>
<dbReference type="GO" id="GO:0071732">
    <property type="term" value="P:cellular response to nitric oxide"/>
    <property type="evidence" value="ECO:0007669"/>
    <property type="project" value="UniProtKB-ARBA"/>
</dbReference>
<comment type="catalytic activity">
    <reaction evidence="4">
        <text>3',3'-c-di-GMP + H2O = 5'-phosphoguanylyl(3'-&gt;5')guanosine + H(+)</text>
        <dbReference type="Rhea" id="RHEA:24902"/>
        <dbReference type="ChEBI" id="CHEBI:15377"/>
        <dbReference type="ChEBI" id="CHEBI:15378"/>
        <dbReference type="ChEBI" id="CHEBI:58754"/>
        <dbReference type="ChEBI" id="CHEBI:58805"/>
        <dbReference type="EC" id="3.1.4.52"/>
    </reaction>
    <physiologicalReaction direction="left-to-right" evidence="4">
        <dbReference type="Rhea" id="RHEA:24903"/>
    </physiologicalReaction>
</comment>
<dbReference type="NCBIfam" id="TIGR00254">
    <property type="entry name" value="GGDEF"/>
    <property type="match status" value="1"/>
</dbReference>
<dbReference type="InterPro" id="IPR001610">
    <property type="entry name" value="PAC"/>
</dbReference>
<comment type="caution">
    <text evidence="10">The sequence shown here is derived from an EMBL/GenBank/DDBJ whole genome shotgun (WGS) entry which is preliminary data.</text>
</comment>
<dbReference type="Pfam" id="PF00563">
    <property type="entry name" value="EAL"/>
    <property type="match status" value="1"/>
</dbReference>
<dbReference type="InterPro" id="IPR029787">
    <property type="entry name" value="Nucleotide_cyclase"/>
</dbReference>
<evidence type="ECO:0000313" key="11">
    <source>
        <dbReference type="Proteomes" id="UP000550609"/>
    </source>
</evidence>
<dbReference type="InterPro" id="IPR000160">
    <property type="entry name" value="GGDEF_dom"/>
</dbReference>
<gene>
    <name evidence="10" type="ORF">H4O09_10800</name>
</gene>
<sequence length="953" mass="104566">MIKRTALYVGGTLLLAIAGGAGFNLLPVAGGLSWNIGRSDYATIHLILEMVAISISVMVVAIAWYGLARRRIRSANSLVACFAAVCVADLWHTVFYEGMPALFVEASANRAIYFWFVGRLFETLALLLLALGTRLRGHPLLWLLIGLAAVTAFSLVGFLNMDQLPPMFIPGEGVTPLKKAIEYGFFGANLAIASGLLLLSGREGAGVMRLFACSALLMALANFAFANYTMVTDLVNFAGHLLKIGAYCFVLAAALRSGIGEPYAQLAASKESLRSREEALRGLLEQLPLDIARLDSQCRYVYVNQAHAQTLRHPVQDLVGRHIDEVIPERNLDQAREQLALALSGQGSEYPIDFLTESGQQRFLHAKIVPDMLQGGQAHGALCIFVDVTDTENARALANESMREVVELKAALDAHAIVAVTDAKGVILRVNAKFCAISQYSREELVGSTHRIVNSGHHDPLFFRQMWQTISSGSVWNGEICNRARDGSLYWVHTTIVPLIGADGLPEQYIAIRADITQRVHAEQEAMRMALHDLLTGLPNRRFMHERLEQVLESSGRDPGQMALIILDLDNFKDVNDTLGHAAGDQLLKQVGNRLLQVAGDRHTVARIGGDEFVLLMQGLGTDATVAFEAAGQMAERIRLTLAGRYLLAGQDVMATASLGVVMVGRQAPEPEELMKQADLALYKSKAMGRNAVSFFEPALQAEMVARADMVRDLRTACEQGQFALHYQAVVDRGRVIRGVEALLRWNHPERGRVPPGVFIPVAESHGLIVEIGRWVLEEACRQLAVWAEDPVKSHWSIAINVSARQLYEADFVARVEQVLAATGANPSHLRLEITESMLQEDLERTIGKMASLRLKGVRFSLDDFGTGYSSLSYLKRMPIDQLKIDRSFVSGVQNDRNDAAIVRTILSLAASLEVEVVAEGVEEEDQFAYLVQHGCQFFQGYLVARPVPAAEL</sequence>
<evidence type="ECO:0000313" key="10">
    <source>
        <dbReference type="EMBL" id="MBB1117537.1"/>
    </source>
</evidence>
<dbReference type="Gene3D" id="3.20.20.450">
    <property type="entry name" value="EAL domain"/>
    <property type="match status" value="1"/>
</dbReference>
<dbReference type="Pfam" id="PF00990">
    <property type="entry name" value="GGDEF"/>
    <property type="match status" value="1"/>
</dbReference>
<dbReference type="NCBIfam" id="TIGR00229">
    <property type="entry name" value="sensory_box"/>
    <property type="match status" value="2"/>
</dbReference>
<keyword evidence="5" id="KW-1133">Transmembrane helix</keyword>
<feature type="transmembrane region" description="Helical" evidence="5">
    <location>
        <begin position="206"/>
        <end position="225"/>
    </location>
</feature>
<dbReference type="Pfam" id="PF00989">
    <property type="entry name" value="PAS"/>
    <property type="match status" value="1"/>
</dbReference>
<name>A0A7W3V1Z5_9GAMM</name>
<dbReference type="CDD" id="cd00130">
    <property type="entry name" value="PAS"/>
    <property type="match status" value="2"/>
</dbReference>
<comment type="cofactor">
    <cofactor evidence="1">
        <name>Mg(2+)</name>
        <dbReference type="ChEBI" id="CHEBI:18420"/>
    </cofactor>
</comment>
<keyword evidence="3" id="KW-0973">c-di-GMP</keyword>
<feature type="domain" description="GGDEF" evidence="9">
    <location>
        <begin position="560"/>
        <end position="698"/>
    </location>
</feature>
<dbReference type="SUPFAM" id="SSF141868">
    <property type="entry name" value="EAL domain-like"/>
    <property type="match status" value="1"/>
</dbReference>
<evidence type="ECO:0000259" key="7">
    <source>
        <dbReference type="PROSITE" id="PS50113"/>
    </source>
</evidence>
<organism evidence="10 11">
    <name type="scientific">Stenotrophomonas koreensis</name>
    <dbReference type="NCBI Taxonomy" id="266128"/>
    <lineage>
        <taxon>Bacteria</taxon>
        <taxon>Pseudomonadati</taxon>
        <taxon>Pseudomonadota</taxon>
        <taxon>Gammaproteobacteria</taxon>
        <taxon>Lysobacterales</taxon>
        <taxon>Lysobacteraceae</taxon>
        <taxon>Stenotrophomonas</taxon>
    </lineage>
</organism>
<dbReference type="InterPro" id="IPR000700">
    <property type="entry name" value="PAS-assoc_C"/>
</dbReference>
<dbReference type="InterPro" id="IPR035919">
    <property type="entry name" value="EAL_sf"/>
</dbReference>
<dbReference type="Pfam" id="PF17159">
    <property type="entry name" value="MASE3"/>
    <property type="match status" value="1"/>
</dbReference>
<feature type="transmembrane region" description="Helical" evidence="5">
    <location>
        <begin position="112"/>
        <end position="133"/>
    </location>
</feature>
<dbReference type="PROSITE" id="PS50887">
    <property type="entry name" value="GGDEF"/>
    <property type="match status" value="1"/>
</dbReference>
<keyword evidence="5" id="KW-0812">Transmembrane</keyword>
<evidence type="ECO:0000259" key="8">
    <source>
        <dbReference type="PROSITE" id="PS50883"/>
    </source>
</evidence>
<dbReference type="Pfam" id="PF08448">
    <property type="entry name" value="PAS_4"/>
    <property type="match status" value="1"/>
</dbReference>
<feature type="transmembrane region" description="Helical" evidence="5">
    <location>
        <begin position="140"/>
        <end position="160"/>
    </location>
</feature>